<dbReference type="InterPro" id="IPR009057">
    <property type="entry name" value="Homeodomain-like_sf"/>
</dbReference>
<dbReference type="InterPro" id="IPR052158">
    <property type="entry name" value="INH-QAR"/>
</dbReference>
<feature type="domain" description="HTH araC/xylS-type" evidence="3">
    <location>
        <begin position="239"/>
        <end position="337"/>
    </location>
</feature>
<dbReference type="Proteomes" id="UP000241074">
    <property type="component" value="Chromosome"/>
</dbReference>
<dbReference type="EMBL" id="CP027860">
    <property type="protein sequence ID" value="AVP99535.1"/>
    <property type="molecule type" value="Genomic_DNA"/>
</dbReference>
<dbReference type="PROSITE" id="PS01124">
    <property type="entry name" value="HTH_ARAC_FAMILY_2"/>
    <property type="match status" value="1"/>
</dbReference>
<dbReference type="OrthoDB" id="9803764at2"/>
<dbReference type="InterPro" id="IPR029062">
    <property type="entry name" value="Class_I_gatase-like"/>
</dbReference>
<reference evidence="4 5" key="2">
    <citation type="submission" date="2018-03" db="EMBL/GenBank/DDBJ databases">
        <authorList>
            <person name="Keele B.F."/>
        </authorList>
    </citation>
    <scope>NUCLEOTIDE SEQUENCE [LARGE SCALE GENOMIC DNA]</scope>
    <source>
        <strain evidence="4 5">D13</strain>
    </source>
</reference>
<protein>
    <recommendedName>
        <fullName evidence="3">HTH araC/xylS-type domain-containing protein</fullName>
    </recommendedName>
</protein>
<dbReference type="Pfam" id="PF01965">
    <property type="entry name" value="DJ-1_PfpI"/>
    <property type="match status" value="1"/>
</dbReference>
<name>A0A2P1PXG9_9GAMM</name>
<proteinExistence type="predicted"/>
<dbReference type="Pfam" id="PF12833">
    <property type="entry name" value="HTH_18"/>
    <property type="match status" value="1"/>
</dbReference>
<dbReference type="GO" id="GO:0003700">
    <property type="term" value="F:DNA-binding transcription factor activity"/>
    <property type="evidence" value="ECO:0007669"/>
    <property type="project" value="InterPro"/>
</dbReference>
<dbReference type="InterPro" id="IPR002818">
    <property type="entry name" value="DJ-1/PfpI"/>
</dbReference>
<dbReference type="SUPFAM" id="SSF46689">
    <property type="entry name" value="Homeodomain-like"/>
    <property type="match status" value="2"/>
</dbReference>
<dbReference type="InterPro" id="IPR018060">
    <property type="entry name" value="HTH_AraC"/>
</dbReference>
<reference evidence="4 5" key="1">
    <citation type="submission" date="2018-03" db="EMBL/GenBank/DDBJ databases">
        <title>Ahniella affigens gen. nov., sp. nov., a gammaproteobacterium isolated from sandy soil near a stream.</title>
        <authorList>
            <person name="Ko Y."/>
            <person name="Kim J.-H."/>
        </authorList>
    </citation>
    <scope>NUCLEOTIDE SEQUENCE [LARGE SCALE GENOMIC DNA]</scope>
    <source>
        <strain evidence="4 5">D13</strain>
    </source>
</reference>
<dbReference type="PANTHER" id="PTHR43130:SF3">
    <property type="entry name" value="HTH-TYPE TRANSCRIPTIONAL REGULATOR RV1931C"/>
    <property type="match status" value="1"/>
</dbReference>
<accession>A0A2P1PXG9</accession>
<dbReference type="SMART" id="SM00342">
    <property type="entry name" value="HTH_ARAC"/>
    <property type="match status" value="1"/>
</dbReference>
<keyword evidence="5" id="KW-1185">Reference proteome</keyword>
<evidence type="ECO:0000313" key="5">
    <source>
        <dbReference type="Proteomes" id="UP000241074"/>
    </source>
</evidence>
<dbReference type="GO" id="GO:0043565">
    <property type="term" value="F:sequence-specific DNA binding"/>
    <property type="evidence" value="ECO:0007669"/>
    <property type="project" value="InterPro"/>
</dbReference>
<keyword evidence="2" id="KW-0804">Transcription</keyword>
<dbReference type="Gene3D" id="1.10.10.60">
    <property type="entry name" value="Homeodomain-like"/>
    <property type="match status" value="2"/>
</dbReference>
<organism evidence="4 5">
    <name type="scientific">Ahniella affigens</name>
    <dbReference type="NCBI Taxonomy" id="2021234"/>
    <lineage>
        <taxon>Bacteria</taxon>
        <taxon>Pseudomonadati</taxon>
        <taxon>Pseudomonadota</taxon>
        <taxon>Gammaproteobacteria</taxon>
        <taxon>Lysobacterales</taxon>
        <taxon>Rhodanobacteraceae</taxon>
        <taxon>Ahniella</taxon>
    </lineage>
</organism>
<dbReference type="AlphaFoldDB" id="A0A2P1PXG9"/>
<sequence>MARLASVEKDVEPRRVRLGILAIDGIMMSCASAPIDAFKIAQTVAEIRDGSKAPRFEAVMIGARGQREVTTSAGLTISGLSSPDRALDYVMVPGIGIGSAEQIGRRLEDAGPEVELLRSLHLRGVKLAATCTGTFLLAQTGLLAGRRATTTWWLATAFRRQFPDIELDASEMLVQDGDFYTTGAATAIFSLISHMVGQAGGNDLAQQVARLMVMDADRQSQAPYISQALLEKPRHGMTEKAQRFLEKELHREISVGELAEICNVSERSLLRHFQAQHGMSPLSYMQHLRVERAKALLEASHFSFEEIVERCGYRDVPSFRKLFKRETSITPADYRERFRLRAR</sequence>
<evidence type="ECO:0000259" key="3">
    <source>
        <dbReference type="PROSITE" id="PS01124"/>
    </source>
</evidence>
<gene>
    <name evidence="4" type="ORF">C7S18_21200</name>
</gene>
<dbReference type="Gene3D" id="3.40.50.880">
    <property type="match status" value="1"/>
</dbReference>
<keyword evidence="1" id="KW-0805">Transcription regulation</keyword>
<dbReference type="RefSeq" id="WP_106893452.1">
    <property type="nucleotide sequence ID" value="NZ_CP027860.1"/>
</dbReference>
<evidence type="ECO:0000256" key="2">
    <source>
        <dbReference type="ARBA" id="ARBA00023163"/>
    </source>
</evidence>
<evidence type="ECO:0000256" key="1">
    <source>
        <dbReference type="ARBA" id="ARBA00023015"/>
    </source>
</evidence>
<dbReference type="PANTHER" id="PTHR43130">
    <property type="entry name" value="ARAC-FAMILY TRANSCRIPTIONAL REGULATOR"/>
    <property type="match status" value="1"/>
</dbReference>
<evidence type="ECO:0000313" key="4">
    <source>
        <dbReference type="EMBL" id="AVP99535.1"/>
    </source>
</evidence>
<dbReference type="KEGG" id="xba:C7S18_21200"/>
<dbReference type="SUPFAM" id="SSF52317">
    <property type="entry name" value="Class I glutamine amidotransferase-like"/>
    <property type="match status" value="1"/>
</dbReference>